<evidence type="ECO:0000313" key="3">
    <source>
        <dbReference type="Proteomes" id="UP000271889"/>
    </source>
</evidence>
<proteinExistence type="predicted"/>
<feature type="compositionally biased region" description="Polar residues" evidence="1">
    <location>
        <begin position="1"/>
        <end position="19"/>
    </location>
</feature>
<dbReference type="Proteomes" id="UP000271889">
    <property type="component" value="Unassembled WGS sequence"/>
</dbReference>
<dbReference type="OrthoDB" id="5864838at2759"/>
<evidence type="ECO:0000313" key="2">
    <source>
        <dbReference type="EMBL" id="VDK83049.1"/>
    </source>
</evidence>
<keyword evidence="3" id="KW-1185">Reference proteome</keyword>
<name>A0A3P6TI86_CYLGO</name>
<dbReference type="EMBL" id="UYRV01029049">
    <property type="protein sequence ID" value="VDK83049.1"/>
    <property type="molecule type" value="Genomic_DNA"/>
</dbReference>
<sequence>MVPSQDGTPDILSTSPSGSNEEKVPANLSKTALALRNQLASLPANNAIEFLANVRKVAREIDIEANVVSEELAVIEESYPRILSTLQGFKRDLLLMREEVCNTRSQYEAFVKTFMGLLQKVSWCLNFA</sequence>
<organism evidence="2 3">
    <name type="scientific">Cylicostephanus goldi</name>
    <name type="common">Nematode worm</name>
    <dbReference type="NCBI Taxonomy" id="71465"/>
    <lineage>
        <taxon>Eukaryota</taxon>
        <taxon>Metazoa</taxon>
        <taxon>Ecdysozoa</taxon>
        <taxon>Nematoda</taxon>
        <taxon>Chromadorea</taxon>
        <taxon>Rhabditida</taxon>
        <taxon>Rhabditina</taxon>
        <taxon>Rhabditomorpha</taxon>
        <taxon>Strongyloidea</taxon>
        <taxon>Strongylidae</taxon>
        <taxon>Cylicostephanus</taxon>
    </lineage>
</organism>
<evidence type="ECO:0000256" key="1">
    <source>
        <dbReference type="SAM" id="MobiDB-lite"/>
    </source>
</evidence>
<protein>
    <submittedName>
        <fullName evidence="2">Uncharacterized protein</fullName>
    </submittedName>
</protein>
<dbReference type="AlphaFoldDB" id="A0A3P6TI86"/>
<reference evidence="2 3" key="1">
    <citation type="submission" date="2018-11" db="EMBL/GenBank/DDBJ databases">
        <authorList>
            <consortium name="Pathogen Informatics"/>
        </authorList>
    </citation>
    <scope>NUCLEOTIDE SEQUENCE [LARGE SCALE GENOMIC DNA]</scope>
</reference>
<feature type="region of interest" description="Disordered" evidence="1">
    <location>
        <begin position="1"/>
        <end position="25"/>
    </location>
</feature>
<gene>
    <name evidence="2" type="ORF">CGOC_LOCUS8069</name>
</gene>
<accession>A0A3P6TI86</accession>